<dbReference type="InterPro" id="IPR011992">
    <property type="entry name" value="EF-hand-dom_pair"/>
</dbReference>
<evidence type="ECO:0000256" key="2">
    <source>
        <dbReference type="SAM" id="MobiDB-lite"/>
    </source>
</evidence>
<reference evidence="5" key="1">
    <citation type="submission" date="2023-10" db="EMBL/GenBank/DDBJ databases">
        <authorList>
            <person name="Chen Y."/>
            <person name="Shah S."/>
            <person name="Dougan E. K."/>
            <person name="Thang M."/>
            <person name="Chan C."/>
        </authorList>
    </citation>
    <scope>NUCLEOTIDE SEQUENCE [LARGE SCALE GENOMIC DNA]</scope>
</reference>
<evidence type="ECO:0000259" key="4">
    <source>
        <dbReference type="PROSITE" id="PS50222"/>
    </source>
</evidence>
<evidence type="ECO:0000256" key="3">
    <source>
        <dbReference type="SAM" id="Phobius"/>
    </source>
</evidence>
<sequence length="607" mass="63817">MKALRDLLRSMCTAAWRSRRQPAVPLPWPRAARVSASRAVARGLARSESCAAPRKCAHCKDRMSRFEHPMVQEERRSRAGRRRSTARRRSSSDKGGRMAPRATSKGAGAINALYLQGGGAYMVPSSNRRNSTSRARVSIDPKAIRNLEIYGRQARIRQVEKFTPEMVEEVKDLFSRFDKSGDNELDRAEFGPLMRMLGPGCSGWDWFKTRLALHAGSDHCILHARRGAQLPGLLVQPLRSALHRTRPGGEKGLPAAATPGCPGQQLAWVAVLSLLLGVALGATAVAWGPRPRSRALGTPAVPAGAPAAAAGDDLTLLALEQAKAFRKRPADFDQYREMMIPGADVQDIHIVHGQAGPFILTASAVNCAGALAGNVELADPAIAAPPLAAPTPALLAAATPGALAFPGAAAPAAAGGLAAPRVLAVVPAVGGAPPAVAAAPAVRAPAVPDAPAEAPQTSGEPAAVWHWVDAEDVDGAVAFGAKVAVGVPCGATLAGRAGCRGLLSLPGCAGAGVVVLRDSDTAWTAKWCAKYQVKEGGPVLHHEMWKAERKLNSTDFGVDIHETISNLIEAMGSNSHLEVYNLASAELGYRRLQLIEHYCGGRSAEQQ</sequence>
<accession>A0ABN9SCS5</accession>
<dbReference type="Proteomes" id="UP001189429">
    <property type="component" value="Unassembled WGS sequence"/>
</dbReference>
<gene>
    <name evidence="5" type="ORF">PCOR1329_LOCUS27130</name>
</gene>
<feature type="compositionally biased region" description="Basic residues" evidence="2">
    <location>
        <begin position="78"/>
        <end position="89"/>
    </location>
</feature>
<feature type="region of interest" description="Disordered" evidence="2">
    <location>
        <begin position="67"/>
        <end position="103"/>
    </location>
</feature>
<dbReference type="Gene3D" id="1.10.238.10">
    <property type="entry name" value="EF-hand"/>
    <property type="match status" value="1"/>
</dbReference>
<keyword evidence="6" id="KW-1185">Reference proteome</keyword>
<keyword evidence="3" id="KW-0472">Membrane</keyword>
<evidence type="ECO:0000313" key="5">
    <source>
        <dbReference type="EMBL" id="CAK0827648.1"/>
    </source>
</evidence>
<evidence type="ECO:0000313" key="6">
    <source>
        <dbReference type="Proteomes" id="UP001189429"/>
    </source>
</evidence>
<dbReference type="EMBL" id="CAUYUJ010009779">
    <property type="protein sequence ID" value="CAK0827648.1"/>
    <property type="molecule type" value="Genomic_DNA"/>
</dbReference>
<dbReference type="SUPFAM" id="SSF47473">
    <property type="entry name" value="EF-hand"/>
    <property type="match status" value="1"/>
</dbReference>
<feature type="transmembrane region" description="Helical" evidence="3">
    <location>
        <begin position="266"/>
        <end position="287"/>
    </location>
</feature>
<dbReference type="PROSITE" id="PS50222">
    <property type="entry name" value="EF_HAND_2"/>
    <property type="match status" value="1"/>
</dbReference>
<evidence type="ECO:0000256" key="1">
    <source>
        <dbReference type="ARBA" id="ARBA00022837"/>
    </source>
</evidence>
<feature type="domain" description="EF-hand" evidence="4">
    <location>
        <begin position="165"/>
        <end position="200"/>
    </location>
</feature>
<dbReference type="PROSITE" id="PS00018">
    <property type="entry name" value="EF_HAND_1"/>
    <property type="match status" value="1"/>
</dbReference>
<proteinExistence type="predicted"/>
<organism evidence="5 6">
    <name type="scientific">Prorocentrum cordatum</name>
    <dbReference type="NCBI Taxonomy" id="2364126"/>
    <lineage>
        <taxon>Eukaryota</taxon>
        <taxon>Sar</taxon>
        <taxon>Alveolata</taxon>
        <taxon>Dinophyceae</taxon>
        <taxon>Prorocentrales</taxon>
        <taxon>Prorocentraceae</taxon>
        <taxon>Prorocentrum</taxon>
    </lineage>
</organism>
<keyword evidence="3" id="KW-0812">Transmembrane</keyword>
<dbReference type="InterPro" id="IPR018247">
    <property type="entry name" value="EF_Hand_1_Ca_BS"/>
</dbReference>
<keyword evidence="3" id="KW-1133">Transmembrane helix</keyword>
<keyword evidence="1" id="KW-0106">Calcium</keyword>
<protein>
    <recommendedName>
        <fullName evidence="4">EF-hand domain-containing protein</fullName>
    </recommendedName>
</protein>
<feature type="compositionally biased region" description="Basic and acidic residues" evidence="2">
    <location>
        <begin position="67"/>
        <end position="77"/>
    </location>
</feature>
<dbReference type="InterPro" id="IPR002048">
    <property type="entry name" value="EF_hand_dom"/>
</dbReference>
<comment type="caution">
    <text evidence="5">The sequence shown here is derived from an EMBL/GenBank/DDBJ whole genome shotgun (WGS) entry which is preliminary data.</text>
</comment>
<name>A0ABN9SCS5_9DINO</name>